<comment type="catalytic activity">
    <reaction evidence="8">
        <text>fluoride(in) = fluoride(out)</text>
        <dbReference type="Rhea" id="RHEA:76159"/>
        <dbReference type="ChEBI" id="CHEBI:17051"/>
    </reaction>
    <physiologicalReaction direction="left-to-right" evidence="8">
        <dbReference type="Rhea" id="RHEA:76160"/>
    </physiologicalReaction>
</comment>
<keyword evidence="4 10" id="KW-1133">Transmembrane helix</keyword>
<evidence type="ECO:0000256" key="2">
    <source>
        <dbReference type="ARBA" id="ARBA00022475"/>
    </source>
</evidence>
<dbReference type="GO" id="GO:0062054">
    <property type="term" value="F:fluoride channel activity"/>
    <property type="evidence" value="ECO:0007669"/>
    <property type="project" value="UniProtKB-UniRule"/>
</dbReference>
<dbReference type="GO" id="GO:0005886">
    <property type="term" value="C:plasma membrane"/>
    <property type="evidence" value="ECO:0007669"/>
    <property type="project" value="UniProtKB-SubCell"/>
</dbReference>
<evidence type="ECO:0000256" key="10">
    <source>
        <dbReference type="HAMAP-Rule" id="MF_00454"/>
    </source>
</evidence>
<keyword evidence="2 10" id="KW-1003">Cell membrane</keyword>
<dbReference type="GO" id="GO:0046872">
    <property type="term" value="F:metal ion binding"/>
    <property type="evidence" value="ECO:0007669"/>
    <property type="project" value="UniProtKB-KW"/>
</dbReference>
<dbReference type="NCBIfam" id="TIGR00494">
    <property type="entry name" value="crcB"/>
    <property type="match status" value="1"/>
</dbReference>
<evidence type="ECO:0000256" key="3">
    <source>
        <dbReference type="ARBA" id="ARBA00022692"/>
    </source>
</evidence>
<dbReference type="HAMAP" id="MF_00454">
    <property type="entry name" value="FluC"/>
    <property type="match status" value="1"/>
</dbReference>
<gene>
    <name evidence="10 11" type="primary">crcB</name>
    <name evidence="10" type="synonym">fluC</name>
    <name evidence="11" type="ORF">GJU41_00705</name>
</gene>
<sequence>MNYVMIGAGGIIGSLLRYSLGVLTHPWLSNGFPLGTLLANLIGCFILGWFTTGILRLKLFHPHILAGLGTGLVGSFTTFSTFSVETVLLLRSGSILMALIYVILSLAGGLFMSWYGYFLGLRMFKGRGEAAS</sequence>
<evidence type="ECO:0000256" key="7">
    <source>
        <dbReference type="ARBA" id="ARBA00035120"/>
    </source>
</evidence>
<organism evidence="11 12">
    <name type="scientific">Metabacillus idriensis</name>
    <dbReference type="NCBI Taxonomy" id="324768"/>
    <lineage>
        <taxon>Bacteria</taxon>
        <taxon>Bacillati</taxon>
        <taxon>Bacillota</taxon>
        <taxon>Bacilli</taxon>
        <taxon>Bacillales</taxon>
        <taxon>Bacillaceae</taxon>
        <taxon>Metabacillus</taxon>
    </lineage>
</organism>
<feature type="transmembrane region" description="Helical" evidence="10">
    <location>
        <begin position="37"/>
        <end position="57"/>
    </location>
</feature>
<comment type="subcellular location">
    <subcellularLocation>
        <location evidence="1 10">Cell membrane</location>
        <topology evidence="1 10">Multi-pass membrane protein</topology>
    </subcellularLocation>
</comment>
<comment type="activity regulation">
    <text evidence="10">Na(+) is not transported, but it plays an essential structural role and its presence is essential for fluoride channel function.</text>
</comment>
<dbReference type="AlphaFoldDB" id="A0A6I2M320"/>
<accession>A0A6I2M320</accession>
<keyword evidence="10" id="KW-0915">Sodium</keyword>
<dbReference type="GO" id="GO:0140114">
    <property type="term" value="P:cellular detoxification of fluoride"/>
    <property type="evidence" value="ECO:0007669"/>
    <property type="project" value="UniProtKB-UniRule"/>
</dbReference>
<keyword evidence="12" id="KW-1185">Reference proteome</keyword>
<feature type="binding site" evidence="10">
    <location>
        <position position="77"/>
    </location>
    <ligand>
        <name>Na(+)</name>
        <dbReference type="ChEBI" id="CHEBI:29101"/>
        <note>structural</note>
    </ligand>
</feature>
<keyword evidence="10" id="KW-0479">Metal-binding</keyword>
<dbReference type="InterPro" id="IPR003691">
    <property type="entry name" value="FluC"/>
</dbReference>
<evidence type="ECO:0000256" key="6">
    <source>
        <dbReference type="ARBA" id="ARBA00023303"/>
    </source>
</evidence>
<feature type="binding site" evidence="10">
    <location>
        <position position="74"/>
    </location>
    <ligand>
        <name>Na(+)</name>
        <dbReference type="ChEBI" id="CHEBI:29101"/>
        <note>structural</note>
    </ligand>
</feature>
<dbReference type="EMBL" id="WKKF01000001">
    <property type="protein sequence ID" value="MRX52475.1"/>
    <property type="molecule type" value="Genomic_DNA"/>
</dbReference>
<dbReference type="Pfam" id="PF02537">
    <property type="entry name" value="CRCB"/>
    <property type="match status" value="1"/>
</dbReference>
<evidence type="ECO:0000256" key="4">
    <source>
        <dbReference type="ARBA" id="ARBA00022989"/>
    </source>
</evidence>
<keyword evidence="5 10" id="KW-0472">Membrane</keyword>
<proteinExistence type="inferred from homology"/>
<comment type="function">
    <text evidence="9 10">Fluoride-specific ion channel. Important for reducing fluoride concentration in the cell, thus reducing its toxicity.</text>
</comment>
<keyword evidence="3 10" id="KW-0812">Transmembrane</keyword>
<evidence type="ECO:0000313" key="12">
    <source>
        <dbReference type="Proteomes" id="UP000441585"/>
    </source>
</evidence>
<evidence type="ECO:0000256" key="1">
    <source>
        <dbReference type="ARBA" id="ARBA00004651"/>
    </source>
</evidence>
<keyword evidence="6 10" id="KW-0407">Ion channel</keyword>
<evidence type="ECO:0000256" key="5">
    <source>
        <dbReference type="ARBA" id="ARBA00023136"/>
    </source>
</evidence>
<dbReference type="PANTHER" id="PTHR28259">
    <property type="entry name" value="FLUORIDE EXPORT PROTEIN 1-RELATED"/>
    <property type="match status" value="1"/>
</dbReference>
<name>A0A6I2M320_9BACI</name>
<keyword evidence="10" id="KW-0406">Ion transport</keyword>
<dbReference type="Proteomes" id="UP000441585">
    <property type="component" value="Unassembled WGS sequence"/>
</dbReference>
<feature type="transmembrane region" description="Helical" evidence="10">
    <location>
        <begin position="95"/>
        <end position="117"/>
    </location>
</feature>
<evidence type="ECO:0000313" key="11">
    <source>
        <dbReference type="EMBL" id="MRX52475.1"/>
    </source>
</evidence>
<comment type="similarity">
    <text evidence="7 10">Belongs to the fluoride channel Fluc/FEX (TC 1.A.43) family.</text>
</comment>
<comment type="caution">
    <text evidence="11">The sequence shown here is derived from an EMBL/GenBank/DDBJ whole genome shotgun (WGS) entry which is preliminary data.</text>
</comment>
<evidence type="ECO:0000256" key="8">
    <source>
        <dbReference type="ARBA" id="ARBA00035585"/>
    </source>
</evidence>
<evidence type="ECO:0000256" key="9">
    <source>
        <dbReference type="ARBA" id="ARBA00049940"/>
    </source>
</evidence>
<dbReference type="PANTHER" id="PTHR28259:SF1">
    <property type="entry name" value="FLUORIDE EXPORT PROTEIN 1-RELATED"/>
    <property type="match status" value="1"/>
</dbReference>
<feature type="transmembrane region" description="Helical" evidence="10">
    <location>
        <begin position="64"/>
        <end position="83"/>
    </location>
</feature>
<protein>
    <recommendedName>
        <fullName evidence="10">Fluoride-specific ion channel FluC</fullName>
    </recommendedName>
</protein>
<dbReference type="RefSeq" id="WP_070877133.1">
    <property type="nucleotide sequence ID" value="NZ_CAJFZX010000002.1"/>
</dbReference>
<keyword evidence="10" id="KW-0813">Transport</keyword>
<reference evidence="11 12" key="1">
    <citation type="submission" date="2019-11" db="EMBL/GenBank/DDBJ databases">
        <title>Bacillus idriensis genome.</title>
        <authorList>
            <person name="Konopka E.N."/>
            <person name="Newman J.D."/>
        </authorList>
    </citation>
    <scope>NUCLEOTIDE SEQUENCE [LARGE SCALE GENOMIC DNA]</scope>
    <source>
        <strain evidence="11 12">DSM 19097</strain>
    </source>
</reference>